<keyword evidence="8" id="KW-1185">Reference proteome</keyword>
<dbReference type="OrthoDB" id="3056235at2759"/>
<dbReference type="PANTHER" id="PTHR33572:SF15">
    <property type="entry name" value="VELVET DOMAIN-CONTAINING PROTEIN"/>
    <property type="match status" value="1"/>
</dbReference>
<feature type="region of interest" description="Disordered" evidence="5">
    <location>
        <begin position="1"/>
        <end position="69"/>
    </location>
</feature>
<dbReference type="Gene3D" id="2.60.40.3960">
    <property type="entry name" value="Velvet domain"/>
    <property type="match status" value="1"/>
</dbReference>
<evidence type="ECO:0000259" key="6">
    <source>
        <dbReference type="PROSITE" id="PS51821"/>
    </source>
</evidence>
<evidence type="ECO:0000313" key="7">
    <source>
        <dbReference type="EMBL" id="KIM32866.1"/>
    </source>
</evidence>
<evidence type="ECO:0000256" key="4">
    <source>
        <dbReference type="ARBA" id="ARBA00023242"/>
    </source>
</evidence>
<evidence type="ECO:0000256" key="1">
    <source>
        <dbReference type="ARBA" id="ARBA00004123"/>
    </source>
</evidence>
<proteinExistence type="predicted"/>
<feature type="compositionally biased region" description="Polar residues" evidence="5">
    <location>
        <begin position="1"/>
        <end position="15"/>
    </location>
</feature>
<dbReference type="HOGENOM" id="CLU_091433_0_0_1"/>
<dbReference type="Proteomes" id="UP000054097">
    <property type="component" value="Unassembled WGS sequence"/>
</dbReference>
<comment type="subcellular location">
    <subcellularLocation>
        <location evidence="1">Nucleus</location>
    </subcellularLocation>
</comment>
<evidence type="ECO:0000256" key="2">
    <source>
        <dbReference type="ARBA" id="ARBA00023015"/>
    </source>
</evidence>
<evidence type="ECO:0000256" key="5">
    <source>
        <dbReference type="SAM" id="MobiDB-lite"/>
    </source>
</evidence>
<reference evidence="8" key="2">
    <citation type="submission" date="2015-01" db="EMBL/GenBank/DDBJ databases">
        <title>Evolutionary Origins and Diversification of the Mycorrhizal Mutualists.</title>
        <authorList>
            <consortium name="DOE Joint Genome Institute"/>
            <consortium name="Mycorrhizal Genomics Consortium"/>
            <person name="Kohler A."/>
            <person name="Kuo A."/>
            <person name="Nagy L.G."/>
            <person name="Floudas D."/>
            <person name="Copeland A."/>
            <person name="Barry K.W."/>
            <person name="Cichocki N."/>
            <person name="Veneault-Fourrey C."/>
            <person name="LaButti K."/>
            <person name="Lindquist E.A."/>
            <person name="Lipzen A."/>
            <person name="Lundell T."/>
            <person name="Morin E."/>
            <person name="Murat C."/>
            <person name="Riley R."/>
            <person name="Ohm R."/>
            <person name="Sun H."/>
            <person name="Tunlid A."/>
            <person name="Henrissat B."/>
            <person name="Grigoriev I.V."/>
            <person name="Hibbett D.S."/>
            <person name="Martin F."/>
        </authorList>
    </citation>
    <scope>NUCLEOTIDE SEQUENCE [LARGE SCALE GENOMIC DNA]</scope>
    <source>
        <strain evidence="8">MAFF 305830</strain>
    </source>
</reference>
<accession>A0A0C3BN44</accession>
<dbReference type="Pfam" id="PF11754">
    <property type="entry name" value="Velvet"/>
    <property type="match status" value="2"/>
</dbReference>
<evidence type="ECO:0000256" key="3">
    <source>
        <dbReference type="ARBA" id="ARBA00023163"/>
    </source>
</evidence>
<dbReference type="AlphaFoldDB" id="A0A0C3BN44"/>
<dbReference type="STRING" id="933852.A0A0C3BN44"/>
<dbReference type="InterPro" id="IPR037525">
    <property type="entry name" value="Velvet_dom"/>
</dbReference>
<evidence type="ECO:0000313" key="8">
    <source>
        <dbReference type="Proteomes" id="UP000054097"/>
    </source>
</evidence>
<keyword evidence="3" id="KW-0804">Transcription</keyword>
<organism evidence="7 8">
    <name type="scientific">Serendipita vermifera MAFF 305830</name>
    <dbReference type="NCBI Taxonomy" id="933852"/>
    <lineage>
        <taxon>Eukaryota</taxon>
        <taxon>Fungi</taxon>
        <taxon>Dikarya</taxon>
        <taxon>Basidiomycota</taxon>
        <taxon>Agaricomycotina</taxon>
        <taxon>Agaricomycetes</taxon>
        <taxon>Sebacinales</taxon>
        <taxon>Serendipitaceae</taxon>
        <taxon>Serendipita</taxon>
    </lineage>
</organism>
<reference evidence="7 8" key="1">
    <citation type="submission" date="2014-04" db="EMBL/GenBank/DDBJ databases">
        <authorList>
            <consortium name="DOE Joint Genome Institute"/>
            <person name="Kuo A."/>
            <person name="Zuccaro A."/>
            <person name="Kohler A."/>
            <person name="Nagy L.G."/>
            <person name="Floudas D."/>
            <person name="Copeland A."/>
            <person name="Barry K.W."/>
            <person name="Cichocki N."/>
            <person name="Veneault-Fourrey C."/>
            <person name="LaButti K."/>
            <person name="Lindquist E.A."/>
            <person name="Lipzen A."/>
            <person name="Lundell T."/>
            <person name="Morin E."/>
            <person name="Murat C."/>
            <person name="Sun H."/>
            <person name="Tunlid A."/>
            <person name="Henrissat B."/>
            <person name="Grigoriev I.V."/>
            <person name="Hibbett D.S."/>
            <person name="Martin F."/>
            <person name="Nordberg H.P."/>
            <person name="Cantor M.N."/>
            <person name="Hua S.X."/>
        </authorList>
    </citation>
    <scope>NUCLEOTIDE SEQUENCE [LARGE SCALE GENOMIC DNA]</scope>
    <source>
        <strain evidence="7 8">MAFF 305830</strain>
    </source>
</reference>
<dbReference type="InterPro" id="IPR038491">
    <property type="entry name" value="Velvet_dom_sf"/>
</dbReference>
<feature type="domain" description="Velvet" evidence="6">
    <location>
        <begin position="63"/>
        <end position="253"/>
    </location>
</feature>
<dbReference type="InterPro" id="IPR021740">
    <property type="entry name" value="Velvet"/>
</dbReference>
<keyword evidence="4" id="KW-0539">Nucleus</keyword>
<dbReference type="PROSITE" id="PS51821">
    <property type="entry name" value="VELVET"/>
    <property type="match status" value="1"/>
</dbReference>
<dbReference type="GO" id="GO:0005634">
    <property type="term" value="C:nucleus"/>
    <property type="evidence" value="ECO:0007669"/>
    <property type="project" value="UniProtKB-SubCell"/>
</dbReference>
<name>A0A0C3BN44_SERVB</name>
<protein>
    <recommendedName>
        <fullName evidence="6">Velvet domain-containing protein</fullName>
    </recommendedName>
</protein>
<feature type="compositionally biased region" description="Low complexity" evidence="5">
    <location>
        <begin position="44"/>
        <end position="69"/>
    </location>
</feature>
<dbReference type="PANTHER" id="PTHR33572">
    <property type="entry name" value="SPORE DEVELOPMENT REGULATOR VOSA"/>
    <property type="match status" value="1"/>
</dbReference>
<dbReference type="EMBL" id="KN824279">
    <property type="protein sequence ID" value="KIM32866.1"/>
    <property type="molecule type" value="Genomic_DNA"/>
</dbReference>
<keyword evidence="2" id="KW-0805">Transcription regulation</keyword>
<sequence>MTYTIPPNPSMSSSRTGRDTPNMFSRNRERISIRSLTSQPHITPSASSNSSAPPNARFVSLNGRSSSGSKSYRLSVLQEPKTGAAFGPYYLSRVPLAPALIVRLDVFDMTNRQLQADDEIPFFVCTIQLLDENAYPVPDPPDDPTNASTQPSAQRLLYGSLVSSPYSLVDLGGQRGNFFVFPDVSVRIEGKFRLGISLSRLRDHEMSLISSGYVTPVAQAYTDVFTVIGQSKYVAPPSTQLSLHFRQQGAPRT</sequence>
<gene>
    <name evidence="7" type="ORF">M408DRAFT_187942</name>
</gene>